<dbReference type="AlphaFoldDB" id="A0A6L6YMA5"/>
<keyword evidence="2" id="KW-1185">Reference proteome</keyword>
<gene>
    <name evidence="1" type="ORF">E5987_12715</name>
</gene>
<evidence type="ECO:0000313" key="2">
    <source>
        <dbReference type="Proteomes" id="UP000472580"/>
    </source>
</evidence>
<reference evidence="1 2" key="1">
    <citation type="submission" date="2019-12" db="EMBL/GenBank/DDBJ databases">
        <title>Microbes associate with the intestines of laboratory mice.</title>
        <authorList>
            <person name="Navarre W."/>
            <person name="Wong E."/>
        </authorList>
    </citation>
    <scope>NUCLEOTIDE SEQUENCE [LARGE SCALE GENOMIC DNA]</scope>
    <source>
        <strain evidence="1 2">NM82_D38</strain>
    </source>
</reference>
<comment type="caution">
    <text evidence="1">The sequence shown here is derived from an EMBL/GenBank/DDBJ whole genome shotgun (WGS) entry which is preliminary data.</text>
</comment>
<protein>
    <submittedName>
        <fullName evidence="1">Uncharacterized protein</fullName>
    </submittedName>
</protein>
<dbReference type="RefSeq" id="WP_160336439.1">
    <property type="nucleotide sequence ID" value="NZ_WSRP01000100.1"/>
</dbReference>
<name>A0A6L6YMA5_9BURK</name>
<proteinExistence type="predicted"/>
<accession>A0A6L6YMA5</accession>
<dbReference type="EMBL" id="WSRP01000100">
    <property type="protein sequence ID" value="MVX58033.1"/>
    <property type="molecule type" value="Genomic_DNA"/>
</dbReference>
<sequence>MAAVQICVMTAFSVVPTKVSMTKFCLIRLKKSSTLLVEISHLCGAYFLAIRKKFKSAICFFVQPLNDSDVSVRAVQFGFSARKFHLIKAPAAIGVGLDKSLTQRRMLRIVF</sequence>
<organism evidence="1 2">
    <name type="scientific">Parasutterella muris</name>
    <dbReference type="NCBI Taxonomy" id="2565572"/>
    <lineage>
        <taxon>Bacteria</taxon>
        <taxon>Pseudomonadati</taxon>
        <taxon>Pseudomonadota</taxon>
        <taxon>Betaproteobacteria</taxon>
        <taxon>Burkholderiales</taxon>
        <taxon>Sutterellaceae</taxon>
        <taxon>Parasutterella</taxon>
    </lineage>
</organism>
<evidence type="ECO:0000313" key="1">
    <source>
        <dbReference type="EMBL" id="MVX58033.1"/>
    </source>
</evidence>
<dbReference type="Proteomes" id="UP000472580">
    <property type="component" value="Unassembled WGS sequence"/>
</dbReference>